<keyword evidence="4" id="KW-1185">Reference proteome</keyword>
<feature type="domain" description="Major facilitator superfamily (MFS) profile" evidence="2">
    <location>
        <begin position="1"/>
        <end position="368"/>
    </location>
</feature>
<reference evidence="3 4" key="1">
    <citation type="submission" date="2014-03" db="EMBL/GenBank/DDBJ databases">
        <title>Draft genome sequence of the novel thermoacidophilic archaea Acidianus copahuensis ALE1 strain, isolated from Copahue volcanic area in Neuquen Argentina.</title>
        <authorList>
            <person name="Urbieta M.S."/>
            <person name="Rascovan N."/>
            <person name="Castro C."/>
            <person name="Revale S."/>
            <person name="Giaveno M.A."/>
            <person name="Vazquez M.P."/>
            <person name="Donati E.R."/>
        </authorList>
    </citation>
    <scope>NUCLEOTIDE SEQUENCE [LARGE SCALE GENOMIC DNA]</scope>
    <source>
        <strain evidence="3 4">ALE1</strain>
    </source>
</reference>
<feature type="transmembrane region" description="Helical" evidence="1">
    <location>
        <begin position="129"/>
        <end position="150"/>
    </location>
</feature>
<dbReference type="OrthoDB" id="129688at2157"/>
<dbReference type="STRING" id="1160895.CM19_08050"/>
<keyword evidence="1" id="KW-0812">Transmembrane</keyword>
<name>A0A031LQ15_9CREN</name>
<evidence type="ECO:0000313" key="3">
    <source>
        <dbReference type="EMBL" id="EZQ04913.1"/>
    </source>
</evidence>
<dbReference type="InterPro" id="IPR036259">
    <property type="entry name" value="MFS_trans_sf"/>
</dbReference>
<dbReference type="PANTHER" id="PTHR23537">
    <property type="match status" value="1"/>
</dbReference>
<dbReference type="PROSITE" id="PS50850">
    <property type="entry name" value="MFS"/>
    <property type="match status" value="1"/>
</dbReference>
<evidence type="ECO:0000313" key="4">
    <source>
        <dbReference type="Proteomes" id="UP000024332"/>
    </source>
</evidence>
<feature type="transmembrane region" description="Helical" evidence="1">
    <location>
        <begin position="31"/>
        <end position="51"/>
    </location>
</feature>
<evidence type="ECO:0000259" key="2">
    <source>
        <dbReference type="PROSITE" id="PS50850"/>
    </source>
</evidence>
<accession>A0A031LQ15</accession>
<feature type="transmembrane region" description="Helical" evidence="1">
    <location>
        <begin position="319"/>
        <end position="341"/>
    </location>
</feature>
<feature type="transmembrane region" description="Helical" evidence="1">
    <location>
        <begin position="71"/>
        <end position="89"/>
    </location>
</feature>
<gene>
    <name evidence="3" type="ORF">CM19_08050</name>
</gene>
<organism evidence="3 4">
    <name type="scientific">Candidatus Acidianus copahuensis</name>
    <dbReference type="NCBI Taxonomy" id="1160895"/>
    <lineage>
        <taxon>Archaea</taxon>
        <taxon>Thermoproteota</taxon>
        <taxon>Thermoprotei</taxon>
        <taxon>Sulfolobales</taxon>
        <taxon>Sulfolobaceae</taxon>
        <taxon>Acidianus</taxon>
    </lineage>
</organism>
<dbReference type="InterPro" id="IPR020846">
    <property type="entry name" value="MFS_dom"/>
</dbReference>
<protein>
    <submittedName>
        <fullName evidence="3">ABC transporter permease</fullName>
    </submittedName>
</protein>
<dbReference type="Pfam" id="PF07690">
    <property type="entry name" value="MFS_1"/>
    <property type="match status" value="1"/>
</dbReference>
<keyword evidence="1" id="KW-0472">Membrane</keyword>
<dbReference type="GO" id="GO:0022857">
    <property type="term" value="F:transmembrane transporter activity"/>
    <property type="evidence" value="ECO:0007669"/>
    <property type="project" value="InterPro"/>
</dbReference>
<keyword evidence="1" id="KW-1133">Transmembrane helix</keyword>
<comment type="caution">
    <text evidence="3">The sequence shown here is derived from an EMBL/GenBank/DDBJ whole genome shotgun (WGS) entry which is preliminary data.</text>
</comment>
<feature type="transmembrane region" description="Helical" evidence="1">
    <location>
        <begin position="156"/>
        <end position="175"/>
    </location>
</feature>
<dbReference type="Gene3D" id="1.20.1250.20">
    <property type="entry name" value="MFS general substrate transporter like domains"/>
    <property type="match status" value="2"/>
</dbReference>
<sequence length="368" mass="40253">MERSFVIGWIGTLLQLSLRLSWGIISVPISGLFHLDAIQIGLVATFFYLGYTTSSIPWGFVIDREGPSRSLTISSLVLIPLMALAYFVNNFITLLLIYLFAGLIASGIFPSAMKIVAIKNQENTLTARVALLESAAPITLILLSVTASLLVSEWRYFFVLLAISFSIISLVSSRTRIQVMHSNVKKSLRVLLDKKIFTATLVRMGELWATWGAVTWIFPLLILYRHLGVEFSALFLLLLSIGQLVGTLLATTSRIIGEKRFIALDLLGFIIIAISTVFSQGFILPVEAFTLGIFSFAYRPPTDSMIMKMAGSLSAGTSIGYANSISQIGTMIAPTLVGFLLYESHSFLIGIVGICLGCVISLICLNFV</sequence>
<dbReference type="PANTHER" id="PTHR23537:SF1">
    <property type="entry name" value="SUGAR TRANSPORTER"/>
    <property type="match status" value="1"/>
</dbReference>
<dbReference type="EMBL" id="JFZT01000044">
    <property type="protein sequence ID" value="EZQ04913.1"/>
    <property type="molecule type" value="Genomic_DNA"/>
</dbReference>
<evidence type="ECO:0000256" key="1">
    <source>
        <dbReference type="SAM" id="Phobius"/>
    </source>
</evidence>
<proteinExistence type="predicted"/>
<feature type="transmembrane region" description="Helical" evidence="1">
    <location>
        <begin position="347"/>
        <end position="367"/>
    </location>
</feature>
<feature type="transmembrane region" description="Helical" evidence="1">
    <location>
        <begin position="196"/>
        <end position="219"/>
    </location>
</feature>
<dbReference type="InterPro" id="IPR010645">
    <property type="entry name" value="MFS_4"/>
</dbReference>
<dbReference type="RefSeq" id="WP_048099840.1">
    <property type="nucleotide sequence ID" value="NZ_JFZT01000044.1"/>
</dbReference>
<dbReference type="Proteomes" id="UP000024332">
    <property type="component" value="Unassembled WGS sequence"/>
</dbReference>
<dbReference type="InterPro" id="IPR011701">
    <property type="entry name" value="MFS"/>
</dbReference>
<dbReference type="SUPFAM" id="SSF103473">
    <property type="entry name" value="MFS general substrate transporter"/>
    <property type="match status" value="1"/>
</dbReference>
<dbReference type="AlphaFoldDB" id="A0A031LQ15"/>
<feature type="transmembrane region" description="Helical" evidence="1">
    <location>
        <begin position="231"/>
        <end position="249"/>
    </location>
</feature>
<feature type="transmembrane region" description="Helical" evidence="1">
    <location>
        <begin position="282"/>
        <end position="298"/>
    </location>
</feature>